<evidence type="ECO:0000313" key="6">
    <source>
        <dbReference type="Proteomes" id="UP001519272"/>
    </source>
</evidence>
<dbReference type="CDD" id="cd00090">
    <property type="entry name" value="HTH_ARSR"/>
    <property type="match status" value="1"/>
</dbReference>
<evidence type="ECO:0000256" key="2">
    <source>
        <dbReference type="ARBA" id="ARBA00023125"/>
    </source>
</evidence>
<dbReference type="InterPro" id="IPR011991">
    <property type="entry name" value="ArsR-like_HTH"/>
</dbReference>
<keyword evidence="1" id="KW-0805">Transcription regulation</keyword>
<evidence type="ECO:0000259" key="4">
    <source>
        <dbReference type="PROSITE" id="PS51118"/>
    </source>
</evidence>
<feature type="domain" description="HTH hxlR-type" evidence="4">
    <location>
        <begin position="10"/>
        <end position="108"/>
    </location>
</feature>
<keyword evidence="6" id="KW-1185">Reference proteome</keyword>
<dbReference type="InterPro" id="IPR036390">
    <property type="entry name" value="WH_DNA-bd_sf"/>
</dbReference>
<dbReference type="Proteomes" id="UP001519272">
    <property type="component" value="Unassembled WGS sequence"/>
</dbReference>
<keyword evidence="2 5" id="KW-0238">DNA-binding</keyword>
<dbReference type="PROSITE" id="PS51118">
    <property type="entry name" value="HTH_HXLR"/>
    <property type="match status" value="1"/>
</dbReference>
<protein>
    <submittedName>
        <fullName evidence="5">DNA-binding HxlR family transcriptional regulator</fullName>
    </submittedName>
</protein>
<comment type="caution">
    <text evidence="5">The sequence shown here is derived from an EMBL/GenBank/DDBJ whole genome shotgun (WGS) entry which is preliminary data.</text>
</comment>
<accession>A0ABS4FM66</accession>
<dbReference type="InterPro" id="IPR036388">
    <property type="entry name" value="WH-like_DNA-bd_sf"/>
</dbReference>
<keyword evidence="3" id="KW-0804">Transcription</keyword>
<dbReference type="PANTHER" id="PTHR33204">
    <property type="entry name" value="TRANSCRIPTIONAL REGULATOR, MARR FAMILY"/>
    <property type="match status" value="1"/>
</dbReference>
<evidence type="ECO:0000313" key="5">
    <source>
        <dbReference type="EMBL" id="MBP1903670.1"/>
    </source>
</evidence>
<gene>
    <name evidence="5" type="ORF">J2Z32_000282</name>
</gene>
<dbReference type="RefSeq" id="WP_210087340.1">
    <property type="nucleotide sequence ID" value="NZ_JAGGKG010000001.1"/>
</dbReference>
<organism evidence="5 6">
    <name type="scientific">Paenibacillus turicensis</name>
    <dbReference type="NCBI Taxonomy" id="160487"/>
    <lineage>
        <taxon>Bacteria</taxon>
        <taxon>Bacillati</taxon>
        <taxon>Bacillota</taxon>
        <taxon>Bacilli</taxon>
        <taxon>Bacillales</taxon>
        <taxon>Paenibacillaceae</taxon>
        <taxon>Paenibacillus</taxon>
    </lineage>
</organism>
<dbReference type="Gene3D" id="1.10.10.10">
    <property type="entry name" value="Winged helix-like DNA-binding domain superfamily/Winged helix DNA-binding domain"/>
    <property type="match status" value="1"/>
</dbReference>
<evidence type="ECO:0000256" key="1">
    <source>
        <dbReference type="ARBA" id="ARBA00023015"/>
    </source>
</evidence>
<proteinExistence type="predicted"/>
<dbReference type="InterPro" id="IPR002577">
    <property type="entry name" value="HTH_HxlR"/>
</dbReference>
<sequence length="108" mass="12493">MAQTNETKLCPKFERGIQLATKRWACLIIHQLLEGPKRFCAIETSLGISGRLLSERLKELEQEGIIQRNVYDETPVRIEYVLTEKGKAFEEVLKSLQTWSQSWIKIEG</sequence>
<dbReference type="Pfam" id="PF01638">
    <property type="entry name" value="HxlR"/>
    <property type="match status" value="1"/>
</dbReference>
<name>A0ABS4FM66_9BACL</name>
<evidence type="ECO:0000256" key="3">
    <source>
        <dbReference type="ARBA" id="ARBA00023163"/>
    </source>
</evidence>
<dbReference type="PANTHER" id="PTHR33204:SF1">
    <property type="entry name" value="TRANSCRIPTIONAL REGULATOR, MARR FAMILY"/>
    <property type="match status" value="1"/>
</dbReference>
<dbReference type="EMBL" id="JAGGKG010000001">
    <property type="protein sequence ID" value="MBP1903670.1"/>
    <property type="molecule type" value="Genomic_DNA"/>
</dbReference>
<dbReference type="GO" id="GO:0003677">
    <property type="term" value="F:DNA binding"/>
    <property type="evidence" value="ECO:0007669"/>
    <property type="project" value="UniProtKB-KW"/>
</dbReference>
<reference evidence="5 6" key="1">
    <citation type="submission" date="2021-03" db="EMBL/GenBank/DDBJ databases">
        <title>Genomic Encyclopedia of Type Strains, Phase IV (KMG-IV): sequencing the most valuable type-strain genomes for metagenomic binning, comparative biology and taxonomic classification.</title>
        <authorList>
            <person name="Goeker M."/>
        </authorList>
    </citation>
    <scope>NUCLEOTIDE SEQUENCE [LARGE SCALE GENOMIC DNA]</scope>
    <source>
        <strain evidence="5 6">DSM 14349</strain>
    </source>
</reference>
<dbReference type="SUPFAM" id="SSF46785">
    <property type="entry name" value="Winged helix' DNA-binding domain"/>
    <property type="match status" value="1"/>
</dbReference>